<organism evidence="1 2">
    <name type="scientific">Plectus sambesii</name>
    <dbReference type="NCBI Taxonomy" id="2011161"/>
    <lineage>
        <taxon>Eukaryota</taxon>
        <taxon>Metazoa</taxon>
        <taxon>Ecdysozoa</taxon>
        <taxon>Nematoda</taxon>
        <taxon>Chromadorea</taxon>
        <taxon>Plectida</taxon>
        <taxon>Plectina</taxon>
        <taxon>Plectoidea</taxon>
        <taxon>Plectidae</taxon>
        <taxon>Plectus</taxon>
    </lineage>
</organism>
<dbReference type="WBParaSite" id="PSAMB.scaffold16089size1412.g36784.t1">
    <property type="protein sequence ID" value="PSAMB.scaffold16089size1412.g36784.t1"/>
    <property type="gene ID" value="PSAMB.scaffold16089size1412.g36784"/>
</dbReference>
<accession>A0A914V9Q9</accession>
<sequence>MKLQGKTCAEECWSHFGQITPRPTELRQCFEKKGDIIDNFTSCFKDNVNECTDSRSGPMIPRQNFENMFRHTEKTLRKSGNDAMQTALIAPLRKVWETTQAFYDCFKNCLREKNPGGVCLSKYGCQPKLPSEAHARDVVKVCMKGLDLKREGGAMCTCA</sequence>
<evidence type="ECO:0000313" key="2">
    <source>
        <dbReference type="WBParaSite" id="PSAMB.scaffold16089size1412.g36784.t1"/>
    </source>
</evidence>
<dbReference type="PANTHER" id="PTHR34401:SF6">
    <property type="entry name" value="DUF19 DOMAIN-CONTAINING PROTEIN"/>
    <property type="match status" value="1"/>
</dbReference>
<proteinExistence type="predicted"/>
<reference evidence="2" key="1">
    <citation type="submission" date="2022-11" db="UniProtKB">
        <authorList>
            <consortium name="WormBaseParasite"/>
        </authorList>
    </citation>
    <scope>IDENTIFICATION</scope>
</reference>
<dbReference type="AlphaFoldDB" id="A0A914V9Q9"/>
<protein>
    <submittedName>
        <fullName evidence="2">Uncharacterized protein</fullName>
    </submittedName>
</protein>
<name>A0A914V9Q9_9BILA</name>
<evidence type="ECO:0000313" key="1">
    <source>
        <dbReference type="Proteomes" id="UP000887566"/>
    </source>
</evidence>
<dbReference type="PANTHER" id="PTHR34401">
    <property type="entry name" value="PROTEIN CBG12388-RELATED"/>
    <property type="match status" value="1"/>
</dbReference>
<dbReference type="Proteomes" id="UP000887566">
    <property type="component" value="Unplaced"/>
</dbReference>
<keyword evidence="1" id="KW-1185">Reference proteome</keyword>